<dbReference type="PANTHER" id="PTHR11010">
    <property type="entry name" value="PROTEASE S28 PRO-X CARBOXYPEPTIDASE-RELATED"/>
    <property type="match status" value="1"/>
</dbReference>
<dbReference type="Gene3D" id="3.40.50.1820">
    <property type="entry name" value="alpha/beta hydrolase"/>
    <property type="match status" value="2"/>
</dbReference>
<evidence type="ECO:0000313" key="6">
    <source>
        <dbReference type="Proteomes" id="UP000405805"/>
    </source>
</evidence>
<dbReference type="GO" id="GO:0004177">
    <property type="term" value="F:aminopeptidase activity"/>
    <property type="evidence" value="ECO:0007669"/>
    <property type="project" value="UniProtKB-KW"/>
</dbReference>
<dbReference type="Pfam" id="PF05576">
    <property type="entry name" value="Peptidase_S37"/>
    <property type="match status" value="1"/>
</dbReference>
<evidence type="ECO:0000313" key="4">
    <source>
        <dbReference type="EMBL" id="MQO10072.1"/>
    </source>
</evidence>
<dbReference type="RefSeq" id="WP_153090017.1">
    <property type="nucleotide sequence ID" value="NZ_VZAH01000040.1"/>
</dbReference>
<dbReference type="PANTHER" id="PTHR11010:SF38">
    <property type="entry name" value="LYSOSOMAL PRO-X CARBOXYPEPTIDASE"/>
    <property type="match status" value="1"/>
</dbReference>
<name>A0A5P0WQU5_9BACT</name>
<evidence type="ECO:0000256" key="1">
    <source>
        <dbReference type="ARBA" id="ARBA00022670"/>
    </source>
</evidence>
<dbReference type="Proteomes" id="UP000405805">
    <property type="component" value="Unassembled WGS sequence"/>
</dbReference>
<comment type="caution">
    <text evidence="5">The sequence shown here is derived from an EMBL/GenBank/DDBJ whole genome shotgun (WGS) entry which is preliminary data.</text>
</comment>
<evidence type="ECO:0000256" key="2">
    <source>
        <dbReference type="ARBA" id="ARBA00022729"/>
    </source>
</evidence>
<dbReference type="SUPFAM" id="SSF53474">
    <property type="entry name" value="alpha/beta-Hydrolases"/>
    <property type="match status" value="1"/>
</dbReference>
<dbReference type="AlphaFoldDB" id="A0A5P0WQU5"/>
<dbReference type="InterPro" id="IPR029058">
    <property type="entry name" value="AB_hydrolase_fold"/>
</dbReference>
<dbReference type="EMBL" id="VZAH01000040">
    <property type="protein sequence ID" value="MQP13527.1"/>
    <property type="molecule type" value="Genomic_DNA"/>
</dbReference>
<protein>
    <submittedName>
        <fullName evidence="5">Aminopeptidase</fullName>
    </submittedName>
</protein>
<keyword evidence="3" id="KW-0378">Hydrolase</keyword>
<keyword evidence="1" id="KW-0645">Protease</keyword>
<dbReference type="EMBL" id="VZBP01000136">
    <property type="protein sequence ID" value="MQO10072.1"/>
    <property type="molecule type" value="Genomic_DNA"/>
</dbReference>
<reference evidence="6 7" key="1">
    <citation type="submission" date="2019-09" db="EMBL/GenBank/DDBJ databases">
        <title>Distinct polysaccharide growth profiles of human intestinal Prevotella copri isolates.</title>
        <authorList>
            <person name="Fehlner-Peach H."/>
            <person name="Magnabosco C."/>
            <person name="Raghavan V."/>
            <person name="Scher J.U."/>
            <person name="Tett A."/>
            <person name="Cox L.M."/>
            <person name="Gottsegen C."/>
            <person name="Watters A."/>
            <person name="Wiltshire- Gordon J.D."/>
            <person name="Segata N."/>
            <person name="Bonneau R."/>
            <person name="Littman D.R."/>
        </authorList>
    </citation>
    <scope>NUCLEOTIDE SEQUENCE [LARGE SCALE GENOMIC DNA]</scope>
    <source>
        <strain evidence="6">iA624</strain>
        <strain evidence="4">IA624</strain>
        <strain evidence="5">IAA917</strain>
        <strain evidence="7">iAA917</strain>
    </source>
</reference>
<evidence type="ECO:0000313" key="7">
    <source>
        <dbReference type="Proteomes" id="UP000477980"/>
    </source>
</evidence>
<organism evidence="5 7">
    <name type="scientific">Segatella copri</name>
    <dbReference type="NCBI Taxonomy" id="165179"/>
    <lineage>
        <taxon>Bacteria</taxon>
        <taxon>Pseudomonadati</taxon>
        <taxon>Bacteroidota</taxon>
        <taxon>Bacteroidia</taxon>
        <taxon>Bacteroidales</taxon>
        <taxon>Prevotellaceae</taxon>
        <taxon>Segatella</taxon>
    </lineage>
</organism>
<evidence type="ECO:0000313" key="5">
    <source>
        <dbReference type="EMBL" id="MQP13527.1"/>
    </source>
</evidence>
<keyword evidence="5" id="KW-0031">Aminopeptidase</keyword>
<dbReference type="GO" id="GO:0008239">
    <property type="term" value="F:dipeptidyl-peptidase activity"/>
    <property type="evidence" value="ECO:0007669"/>
    <property type="project" value="TreeGrafter"/>
</dbReference>
<gene>
    <name evidence="5" type="ORF">F7D25_03675</name>
    <name evidence="4" type="ORF">F7D57_10220</name>
</gene>
<evidence type="ECO:0000256" key="3">
    <source>
        <dbReference type="ARBA" id="ARBA00022801"/>
    </source>
</evidence>
<accession>A0A5P0WQU5</accession>
<sequence>MKLKFLKLRFLKLMLLLFILPLQMLAAELGEAGKLLATLPGVSDVETLKSTHFPEKYVFFIKQQLDAKDASKGSFEQRVILCHRGFDRPTVLVTEGYNAKYALREGYIEELSKLFDTNIITVEYRYFDKSMPSPCNWDYLTVENSLYDLHHVNQTLHAMYKGKWIATGISKGGQTTMFYRAYFPNDVDISVPYVAPLNKGVEDGRHEKFLQHEVSTKENRQKVLNFQLLLFKRKAALLPMFEKYCSEKQYRFNAPIAEIFDYSVFEYAFAFWQWGEDIRKIPTNDTTDDQVFKYWINMCEPEYFTNYNATASFDVQAAKELGYYGYYTKPFKRYLSIKSAKGYLKKLMVPKGAENVEFSPKLYNYTVDFLTKNDPKMVYIYGDIDPWGASGIYGLPFTKNKKNLHVYMCHGGSHLTRILSFPEPTRQEIIDLIGGWLKE</sequence>
<dbReference type="OrthoDB" id="3979391at2"/>
<keyword evidence="2" id="KW-0732">Signal</keyword>
<proteinExistence type="predicted"/>
<dbReference type="GO" id="GO:0006508">
    <property type="term" value="P:proteolysis"/>
    <property type="evidence" value="ECO:0007669"/>
    <property type="project" value="UniProtKB-KW"/>
</dbReference>
<dbReference type="Proteomes" id="UP000477980">
    <property type="component" value="Unassembled WGS sequence"/>
</dbReference>
<dbReference type="InterPro" id="IPR008761">
    <property type="entry name" value="Peptidase_S37"/>
</dbReference>